<evidence type="ECO:0000313" key="3">
    <source>
        <dbReference type="EMBL" id="KUN58434.1"/>
    </source>
</evidence>
<dbReference type="RefSeq" id="WP_062246793.1">
    <property type="nucleotide sequence ID" value="NZ_JBPJFL010000004.1"/>
</dbReference>
<feature type="transmembrane region" description="Helical" evidence="2">
    <location>
        <begin position="32"/>
        <end position="50"/>
    </location>
</feature>
<dbReference type="Proteomes" id="UP000054375">
    <property type="component" value="Unassembled WGS sequence"/>
</dbReference>
<comment type="caution">
    <text evidence="3">The sequence shown here is derived from an EMBL/GenBank/DDBJ whole genome shotgun (WGS) entry which is preliminary data.</text>
</comment>
<dbReference type="AlphaFoldDB" id="A0A101RMN5"/>
<dbReference type="EMBL" id="LMWV01000046">
    <property type="protein sequence ID" value="KUN58434.1"/>
    <property type="molecule type" value="Genomic_DNA"/>
</dbReference>
<organism evidence="3 4">
    <name type="scientific">Streptomyces griseorubiginosus</name>
    <dbReference type="NCBI Taxonomy" id="67304"/>
    <lineage>
        <taxon>Bacteria</taxon>
        <taxon>Bacillati</taxon>
        <taxon>Actinomycetota</taxon>
        <taxon>Actinomycetes</taxon>
        <taxon>Kitasatosporales</taxon>
        <taxon>Streptomycetaceae</taxon>
        <taxon>Streptomyces</taxon>
    </lineage>
</organism>
<sequence>MPNKTPTSVQGWFIPAQVAAAAKKKLSLPARIALGAVALLAIVLGSHTSADGQPATPSPSPSATTAGR</sequence>
<protein>
    <submittedName>
        <fullName evidence="3">Uncharacterized protein</fullName>
    </submittedName>
</protein>
<evidence type="ECO:0000256" key="2">
    <source>
        <dbReference type="SAM" id="Phobius"/>
    </source>
</evidence>
<accession>A0A101RMN5</accession>
<name>A0A101RMN5_9ACTN</name>
<keyword evidence="2" id="KW-0812">Transmembrane</keyword>
<evidence type="ECO:0000256" key="1">
    <source>
        <dbReference type="SAM" id="MobiDB-lite"/>
    </source>
</evidence>
<evidence type="ECO:0000313" key="4">
    <source>
        <dbReference type="Proteomes" id="UP000054375"/>
    </source>
</evidence>
<proteinExistence type="predicted"/>
<gene>
    <name evidence="3" type="ORF">AQJ54_41955</name>
</gene>
<keyword evidence="4" id="KW-1185">Reference proteome</keyword>
<keyword evidence="2" id="KW-1133">Transmembrane helix</keyword>
<keyword evidence="2" id="KW-0472">Membrane</keyword>
<reference evidence="3 4" key="1">
    <citation type="submission" date="2015-10" db="EMBL/GenBank/DDBJ databases">
        <title>Draft genome sequence of Streptomyces griseorubiginosus DSM 40469, type strain for the species Streptomyces griseorubiginosus.</title>
        <authorList>
            <person name="Ruckert C."/>
            <person name="Winkler A."/>
            <person name="Kalinowski J."/>
            <person name="Kampfer P."/>
            <person name="Glaeser S."/>
        </authorList>
    </citation>
    <scope>NUCLEOTIDE SEQUENCE [LARGE SCALE GENOMIC DNA]</scope>
    <source>
        <strain evidence="3 4">DSM 40469</strain>
    </source>
</reference>
<feature type="region of interest" description="Disordered" evidence="1">
    <location>
        <begin position="48"/>
        <end position="68"/>
    </location>
</feature>